<feature type="domain" description="BHLH" evidence="7">
    <location>
        <begin position="172"/>
        <end position="320"/>
    </location>
</feature>
<evidence type="ECO:0000256" key="3">
    <source>
        <dbReference type="ARBA" id="ARBA00023015"/>
    </source>
</evidence>
<reference evidence="9" key="2">
    <citation type="submission" date="2025-08" db="UniProtKB">
        <authorList>
            <consortium name="Ensembl"/>
        </authorList>
    </citation>
    <scope>IDENTIFICATION</scope>
</reference>
<dbReference type="InterPro" id="IPR003650">
    <property type="entry name" value="Orange_dom"/>
</dbReference>
<organism evidence="9 10">
    <name type="scientific">Equus asinus</name>
    <name type="common">Donkey</name>
    <name type="synonym">Equus africanus asinus</name>
    <dbReference type="NCBI Taxonomy" id="9793"/>
    <lineage>
        <taxon>Eukaryota</taxon>
        <taxon>Metazoa</taxon>
        <taxon>Chordata</taxon>
        <taxon>Craniata</taxon>
        <taxon>Vertebrata</taxon>
        <taxon>Euteleostomi</taxon>
        <taxon>Mammalia</taxon>
        <taxon>Eutheria</taxon>
        <taxon>Laurasiatheria</taxon>
        <taxon>Perissodactyla</taxon>
        <taxon>Equidae</taxon>
        <taxon>Equus</taxon>
    </lineage>
</organism>
<evidence type="ECO:0000256" key="2">
    <source>
        <dbReference type="ARBA" id="ARBA00022491"/>
    </source>
</evidence>
<dbReference type="PANTHER" id="PTHR10985">
    <property type="entry name" value="BASIC HELIX-LOOP-HELIX TRANSCRIPTION FACTOR, HES-RELATED"/>
    <property type="match status" value="1"/>
</dbReference>
<dbReference type="InterPro" id="IPR036638">
    <property type="entry name" value="HLH_DNA-bd_sf"/>
</dbReference>
<dbReference type="GO" id="GO:0003677">
    <property type="term" value="F:DNA binding"/>
    <property type="evidence" value="ECO:0007669"/>
    <property type="project" value="InterPro"/>
</dbReference>
<keyword evidence="2" id="KW-0678">Repressor</keyword>
<name>A0A8C4PUM8_EQUAS</name>
<comment type="subcellular location">
    <subcellularLocation>
        <location evidence="1">Nucleus</location>
    </subcellularLocation>
</comment>
<dbReference type="SUPFAM" id="SSF47459">
    <property type="entry name" value="HLH, helix-loop-helix DNA-binding domain"/>
    <property type="match status" value="1"/>
</dbReference>
<dbReference type="SMART" id="SM00511">
    <property type="entry name" value="ORANGE"/>
    <property type="match status" value="1"/>
</dbReference>
<dbReference type="GeneTree" id="ENSGT00940000161602"/>
<dbReference type="SMART" id="SM00353">
    <property type="entry name" value="HLH"/>
    <property type="match status" value="1"/>
</dbReference>
<dbReference type="Gene3D" id="4.10.280.10">
    <property type="entry name" value="Helix-loop-helix DNA-binding domain"/>
    <property type="match status" value="1"/>
</dbReference>
<feature type="compositionally biased region" description="Basic and acidic residues" evidence="6">
    <location>
        <begin position="59"/>
        <end position="68"/>
    </location>
</feature>
<dbReference type="GO" id="GO:0006355">
    <property type="term" value="P:regulation of DNA-templated transcription"/>
    <property type="evidence" value="ECO:0007669"/>
    <property type="project" value="InterPro"/>
</dbReference>
<feature type="region of interest" description="Disordered" evidence="6">
    <location>
        <begin position="375"/>
        <end position="415"/>
    </location>
</feature>
<evidence type="ECO:0000256" key="6">
    <source>
        <dbReference type="SAM" id="MobiDB-lite"/>
    </source>
</evidence>
<evidence type="ECO:0000256" key="1">
    <source>
        <dbReference type="ARBA" id="ARBA00004123"/>
    </source>
</evidence>
<dbReference type="Pfam" id="PF00010">
    <property type="entry name" value="HLH"/>
    <property type="match status" value="1"/>
</dbReference>
<dbReference type="InterPro" id="IPR011598">
    <property type="entry name" value="bHLH_dom"/>
</dbReference>
<dbReference type="Pfam" id="PF07527">
    <property type="entry name" value="Hairy_orange"/>
    <property type="match status" value="1"/>
</dbReference>
<protein>
    <submittedName>
        <fullName evidence="9">Hes family bHLH transcription factor 2</fullName>
    </submittedName>
</protein>
<sequence length="415" mass="44686">MNEAGWRWTRRDSSLSEARPGPTRAPPARGVRAAMASMAPTHTPASAGGRRRPATPQHRGCEGLERDPGGSTVPTPTPTMRRNKGGGGARRRPDSAGRDPLGGRHRLLKGGQRGWRALLWLLLGQSTEPASRPRSPLRLRAGAGLPLAEAPRGAAFPPSMGLPRRTGDRAELRKSLKPLLEKRRRARINESLRQLKGLILPLLGREVSAGAFRGRGGGPGAWSRKEGRPGCPCPRNRRGVYTLRPRPSPGGAGPEELTNPVPQRAGISFWQESSAHRSLLELCLVCFSVPLLRGWAQSSCYSKLEKADILEMTVRFLQELPASSCPAAAPAPSDSYCEGYRACLARLARVLPACRVLEPAVSARLLEHLRRRAAGASPNGRRAGDTCCPPSLSSPPPPAPLPPVPPRGPGLWRPW</sequence>
<reference evidence="9" key="3">
    <citation type="submission" date="2025-09" db="UniProtKB">
        <authorList>
            <consortium name="Ensembl"/>
        </authorList>
    </citation>
    <scope>IDENTIFICATION</scope>
</reference>
<feature type="compositionally biased region" description="Low complexity" evidence="6">
    <location>
        <begin position="18"/>
        <end position="36"/>
    </location>
</feature>
<gene>
    <name evidence="9" type="primary">HES2</name>
</gene>
<proteinExistence type="predicted"/>
<evidence type="ECO:0000313" key="10">
    <source>
        <dbReference type="Proteomes" id="UP000694387"/>
    </source>
</evidence>
<evidence type="ECO:0000256" key="5">
    <source>
        <dbReference type="ARBA" id="ARBA00023242"/>
    </source>
</evidence>
<feature type="compositionally biased region" description="Pro residues" evidence="6">
    <location>
        <begin position="392"/>
        <end position="408"/>
    </location>
</feature>
<keyword evidence="3" id="KW-0805">Transcription regulation</keyword>
<feature type="domain" description="Orange" evidence="8">
    <location>
        <begin position="336"/>
        <end position="369"/>
    </location>
</feature>
<keyword evidence="4" id="KW-0804">Transcription</keyword>
<feature type="region of interest" description="Disordered" evidence="6">
    <location>
        <begin position="215"/>
        <end position="258"/>
    </location>
</feature>
<dbReference type="GO" id="GO:0046983">
    <property type="term" value="F:protein dimerization activity"/>
    <property type="evidence" value="ECO:0007669"/>
    <property type="project" value="InterPro"/>
</dbReference>
<dbReference type="PROSITE" id="PS50888">
    <property type="entry name" value="BHLH"/>
    <property type="match status" value="1"/>
</dbReference>
<evidence type="ECO:0000256" key="4">
    <source>
        <dbReference type="ARBA" id="ARBA00023163"/>
    </source>
</evidence>
<dbReference type="GO" id="GO:0005634">
    <property type="term" value="C:nucleus"/>
    <property type="evidence" value="ECO:0007669"/>
    <property type="project" value="UniProtKB-SubCell"/>
</dbReference>
<dbReference type="Ensembl" id="ENSEAST00005034061.2">
    <property type="protein sequence ID" value="ENSEASP00005031333.2"/>
    <property type="gene ID" value="ENSEASG00005021323.2"/>
</dbReference>
<reference evidence="9 10" key="1">
    <citation type="journal article" date="2020" name="Nat. Commun.">
        <title>Donkey genomes provide new insights into domestication and selection for coat color.</title>
        <authorList>
            <person name="Wang"/>
            <person name="C."/>
            <person name="Li"/>
            <person name="H."/>
            <person name="Guo"/>
            <person name="Y."/>
            <person name="Huang"/>
            <person name="J."/>
            <person name="Sun"/>
            <person name="Y."/>
            <person name="Min"/>
            <person name="J."/>
            <person name="Wang"/>
            <person name="J."/>
            <person name="Fang"/>
            <person name="X."/>
            <person name="Zhao"/>
            <person name="Z."/>
            <person name="Wang"/>
            <person name="S."/>
            <person name="Zhang"/>
            <person name="Y."/>
            <person name="Liu"/>
            <person name="Q."/>
            <person name="Jiang"/>
            <person name="Q."/>
            <person name="Wang"/>
            <person name="X."/>
            <person name="Guo"/>
            <person name="Y."/>
            <person name="Yang"/>
            <person name="C."/>
            <person name="Wang"/>
            <person name="Y."/>
            <person name="Tian"/>
            <person name="F."/>
            <person name="Zhuang"/>
            <person name="G."/>
            <person name="Fan"/>
            <person name="Y."/>
            <person name="Gao"/>
            <person name="Q."/>
            <person name="Li"/>
            <person name="Y."/>
            <person name="Ju"/>
            <person name="Z."/>
            <person name="Li"/>
            <person name="J."/>
            <person name="Li"/>
            <person name="R."/>
            <person name="Hou"/>
            <person name="M."/>
            <person name="Yang"/>
            <person name="G."/>
            <person name="Liu"/>
            <person name="G."/>
            <person name="Liu"/>
            <person name="W."/>
            <person name="Guo"/>
            <person name="J."/>
            <person name="Pan"/>
            <person name="S."/>
            <person name="Fan"/>
            <person name="G."/>
            <person name="Zhang"/>
            <person name="W."/>
            <person name="Zhang"/>
            <person name="R."/>
            <person name="Yu"/>
            <person name="J."/>
            <person name="Zhang"/>
            <person name="X."/>
            <person name="Yin"/>
            <person name="Q."/>
            <person name="Ji"/>
            <person name="C."/>
            <person name="Jin"/>
            <person name="Y."/>
            <person name="Yue"/>
            <person name="G."/>
            <person name="Liu"/>
            <person name="M."/>
            <person name="Xu"/>
            <person name="J."/>
            <person name="Liu"/>
            <person name="S."/>
            <person name="Jordana"/>
            <person name="J."/>
            <person name="Noce"/>
            <person name="A."/>
            <person name="Amills"/>
            <person name="M."/>
            <person name="Wu"/>
            <person name="D.D."/>
            <person name="Li"/>
            <person name="S."/>
            <person name="Zhou"/>
            <person name="X. and Zhong"/>
            <person name="J."/>
        </authorList>
    </citation>
    <scope>NUCLEOTIDE SEQUENCE [LARGE SCALE GENOMIC DNA]</scope>
</reference>
<evidence type="ECO:0000313" key="9">
    <source>
        <dbReference type="Ensembl" id="ENSEASP00005031333.2"/>
    </source>
</evidence>
<dbReference type="AlphaFoldDB" id="A0A8C4PUM8"/>
<dbReference type="InterPro" id="IPR050370">
    <property type="entry name" value="HES_HEY"/>
</dbReference>
<dbReference type="Proteomes" id="UP000694387">
    <property type="component" value="Chromosome 5"/>
</dbReference>
<evidence type="ECO:0000259" key="8">
    <source>
        <dbReference type="PROSITE" id="PS51054"/>
    </source>
</evidence>
<accession>A0A8C4PUM8</accession>
<evidence type="ECO:0000259" key="7">
    <source>
        <dbReference type="PROSITE" id="PS50888"/>
    </source>
</evidence>
<dbReference type="PROSITE" id="PS51054">
    <property type="entry name" value="ORANGE"/>
    <property type="match status" value="1"/>
</dbReference>
<feature type="region of interest" description="Disordered" evidence="6">
    <location>
        <begin position="1"/>
        <end position="108"/>
    </location>
</feature>
<keyword evidence="5" id="KW-0539">Nucleus</keyword>
<keyword evidence="10" id="KW-1185">Reference proteome</keyword>